<proteinExistence type="predicted"/>
<organism evidence="1">
    <name type="scientific">Ooceraea biroi</name>
    <name type="common">Clonal raider ant</name>
    <name type="synonym">Cerapachys biroi</name>
    <dbReference type="NCBI Taxonomy" id="2015173"/>
    <lineage>
        <taxon>Eukaryota</taxon>
        <taxon>Metazoa</taxon>
        <taxon>Ecdysozoa</taxon>
        <taxon>Arthropoda</taxon>
        <taxon>Hexapoda</taxon>
        <taxon>Insecta</taxon>
        <taxon>Pterygota</taxon>
        <taxon>Neoptera</taxon>
        <taxon>Endopterygota</taxon>
        <taxon>Hymenoptera</taxon>
        <taxon>Apocrita</taxon>
        <taxon>Aculeata</taxon>
        <taxon>Formicoidea</taxon>
        <taxon>Formicidae</taxon>
        <taxon>Dorylinae</taxon>
        <taxon>Ooceraea</taxon>
    </lineage>
</organism>
<dbReference type="AlphaFoldDB" id="A0A3L8DVU0"/>
<accession>A0A3L8DVU0</accession>
<protein>
    <submittedName>
        <fullName evidence="1">Uncharacterized protein</fullName>
    </submittedName>
</protein>
<comment type="caution">
    <text evidence="1">The sequence shown here is derived from an EMBL/GenBank/DDBJ whole genome shotgun (WGS) entry which is preliminary data.</text>
</comment>
<dbReference type="EMBL" id="QOIP01000003">
    <property type="protein sequence ID" value="RLU24353.1"/>
    <property type="molecule type" value="Genomic_DNA"/>
</dbReference>
<dbReference type="Proteomes" id="UP000279307">
    <property type="component" value="Chromosome 3"/>
</dbReference>
<evidence type="ECO:0000313" key="1">
    <source>
        <dbReference type="EMBL" id="RLU24353.1"/>
    </source>
</evidence>
<sequence>MIITFELRAWSGIRHLVRLRFSVLICATMTRQACDILSNRCISTSCYLYLIKIVSSSVKKSAEMTIARSLARNLLLLRGHFGQKESYGKCERILSAGSSLLTSARGERCAVLPGCSGSSSYAQSFIRSSAFRNPSRRETTRDRNSRNRTTASLTRSCVCGYTCTYTRCTHTISDHWKNYRCRYEWSRWRKRSRTIVPLAP</sequence>
<reference evidence="1" key="1">
    <citation type="journal article" date="2018" name="Genome Res.">
        <title>The genomic architecture and molecular evolution of ant odorant receptors.</title>
        <authorList>
            <person name="McKenzie S.K."/>
            <person name="Kronauer D.J.C."/>
        </authorList>
    </citation>
    <scope>NUCLEOTIDE SEQUENCE [LARGE SCALE GENOMIC DNA]</scope>
    <source>
        <strain evidence="1">Clonal line C1</strain>
    </source>
</reference>
<reference evidence="1" key="2">
    <citation type="submission" date="2018-07" db="EMBL/GenBank/DDBJ databases">
        <authorList>
            <person name="Mckenzie S.K."/>
            <person name="Kronauer D.J.C."/>
        </authorList>
    </citation>
    <scope>NUCLEOTIDE SEQUENCE</scope>
    <source>
        <strain evidence="1">Clonal line C1</strain>
    </source>
</reference>
<name>A0A3L8DVU0_OOCBI</name>
<gene>
    <name evidence="1" type="ORF">DMN91_002441</name>
</gene>